<dbReference type="AlphaFoldDB" id="A0A8J3F2T1"/>
<accession>A0A8J3F2T1</accession>
<dbReference type="NCBIfam" id="TIGR03561">
    <property type="entry name" value="organ_hyd_perox"/>
    <property type="match status" value="1"/>
</dbReference>
<evidence type="ECO:0000256" key="1">
    <source>
        <dbReference type="ARBA" id="ARBA00007378"/>
    </source>
</evidence>
<evidence type="ECO:0000313" key="2">
    <source>
        <dbReference type="EMBL" id="GGI18031.1"/>
    </source>
</evidence>
<dbReference type="Pfam" id="PF02566">
    <property type="entry name" value="OsmC"/>
    <property type="match status" value="1"/>
</dbReference>
<proteinExistence type="inferred from homology"/>
<dbReference type="EMBL" id="BMHB01000004">
    <property type="protein sequence ID" value="GGI18031.1"/>
    <property type="molecule type" value="Genomic_DNA"/>
</dbReference>
<dbReference type="Gene3D" id="3.30.300.20">
    <property type="match status" value="1"/>
</dbReference>
<dbReference type="RefSeq" id="WP_088003349.1">
    <property type="nucleotide sequence ID" value="NZ_BMHB01000004.1"/>
</dbReference>
<evidence type="ECO:0000313" key="3">
    <source>
        <dbReference type="Proteomes" id="UP000626244"/>
    </source>
</evidence>
<dbReference type="InterPro" id="IPR019953">
    <property type="entry name" value="OHR"/>
</dbReference>
<dbReference type="InterPro" id="IPR036102">
    <property type="entry name" value="OsmC/Ohrsf"/>
</dbReference>
<dbReference type="GO" id="GO:0006979">
    <property type="term" value="P:response to oxidative stress"/>
    <property type="evidence" value="ECO:0007669"/>
    <property type="project" value="InterPro"/>
</dbReference>
<dbReference type="Gene3D" id="2.20.25.10">
    <property type="match status" value="1"/>
</dbReference>
<keyword evidence="3" id="KW-1185">Reference proteome</keyword>
<dbReference type="InterPro" id="IPR015946">
    <property type="entry name" value="KH_dom-like_a/b"/>
</dbReference>
<name>A0A8J3F2T1_9BACI</name>
<dbReference type="Proteomes" id="UP000626244">
    <property type="component" value="Unassembled WGS sequence"/>
</dbReference>
<reference evidence="3" key="1">
    <citation type="journal article" date="2019" name="Int. J. Syst. Evol. Microbiol.">
        <title>The Global Catalogue of Microorganisms (GCM) 10K type strain sequencing project: providing services to taxonomists for standard genome sequencing and annotation.</title>
        <authorList>
            <consortium name="The Broad Institute Genomics Platform"/>
            <consortium name="The Broad Institute Genome Sequencing Center for Infectious Disease"/>
            <person name="Wu L."/>
            <person name="Ma J."/>
        </authorList>
    </citation>
    <scope>NUCLEOTIDE SEQUENCE [LARGE SCALE GENOMIC DNA]</scope>
    <source>
        <strain evidence="3">CGMCC 1.14993</strain>
    </source>
</reference>
<dbReference type="SUPFAM" id="SSF82784">
    <property type="entry name" value="OsmC-like"/>
    <property type="match status" value="1"/>
</dbReference>
<comment type="caution">
    <text evidence="2">The sequence shown here is derived from an EMBL/GenBank/DDBJ whole genome shotgun (WGS) entry which is preliminary data.</text>
</comment>
<organism evidence="2 3">
    <name type="scientific">Gottfriedia solisilvae</name>
    <dbReference type="NCBI Taxonomy" id="1516104"/>
    <lineage>
        <taxon>Bacteria</taxon>
        <taxon>Bacillati</taxon>
        <taxon>Bacillota</taxon>
        <taxon>Bacilli</taxon>
        <taxon>Bacillales</taxon>
        <taxon>Bacillaceae</taxon>
        <taxon>Gottfriedia</taxon>
    </lineage>
</organism>
<dbReference type="PANTHER" id="PTHR33797">
    <property type="entry name" value="ORGANIC HYDROPEROXIDE RESISTANCE PROTEIN-LIKE"/>
    <property type="match status" value="1"/>
</dbReference>
<dbReference type="PANTHER" id="PTHR33797:SF2">
    <property type="entry name" value="ORGANIC HYDROPEROXIDE RESISTANCE PROTEIN-LIKE"/>
    <property type="match status" value="1"/>
</dbReference>
<protein>
    <submittedName>
        <fullName evidence="2">Organic hydroperoxide resistance protein</fullName>
    </submittedName>
</protein>
<dbReference type="InterPro" id="IPR003718">
    <property type="entry name" value="OsmC/Ohr_fam"/>
</dbReference>
<comment type="similarity">
    <text evidence="1">Belongs to the OsmC/Ohr family.</text>
</comment>
<dbReference type="OrthoDB" id="9797508at2"/>
<sequence length="139" mass="14459">MEHLYTATATATGGREGRVVSSDEFIDLALKMPVELGGPGGATNPEQLFAAGYSACFESALNLVAREKKVKLQSTSVTANVTIGKDPVDGGFKLAVQLNVKAEGVPTDLAVELVKAAHGVCPYSKATQGNIDVQLRVIG</sequence>
<gene>
    <name evidence="2" type="ORF">GCM10007380_40900</name>
</gene>